<dbReference type="Gene3D" id="1.10.1790.10">
    <property type="entry name" value="PRD domain"/>
    <property type="match status" value="2"/>
</dbReference>
<accession>A0A917EEE6</accession>
<feature type="domain" description="PRD" evidence="2">
    <location>
        <begin position="165"/>
        <end position="276"/>
    </location>
</feature>
<dbReference type="Pfam" id="PF00874">
    <property type="entry name" value="PRD"/>
    <property type="match status" value="2"/>
</dbReference>
<dbReference type="GO" id="GO:0003723">
    <property type="term" value="F:RNA binding"/>
    <property type="evidence" value="ECO:0007669"/>
    <property type="project" value="InterPro"/>
</dbReference>
<dbReference type="InterPro" id="IPR036634">
    <property type="entry name" value="PRD_sf"/>
</dbReference>
<gene>
    <name evidence="3" type="primary">licT</name>
    <name evidence="3" type="ORF">GCM10011510_07040</name>
</gene>
<dbReference type="SUPFAM" id="SSF63520">
    <property type="entry name" value="PTS-regulatory domain, PRD"/>
    <property type="match status" value="2"/>
</dbReference>
<dbReference type="EMBL" id="BMJN01000008">
    <property type="protein sequence ID" value="GGE28415.1"/>
    <property type="molecule type" value="Genomic_DNA"/>
</dbReference>
<evidence type="ECO:0000256" key="1">
    <source>
        <dbReference type="ARBA" id="ARBA00022737"/>
    </source>
</evidence>
<evidence type="ECO:0000313" key="4">
    <source>
        <dbReference type="Proteomes" id="UP000660801"/>
    </source>
</evidence>
<dbReference type="Proteomes" id="UP000660801">
    <property type="component" value="Unassembled WGS sequence"/>
</dbReference>
<reference evidence="3" key="1">
    <citation type="journal article" date="2014" name="Int. J. Syst. Evol. Microbiol.">
        <title>Complete genome sequence of Corynebacterium casei LMG S-19264T (=DSM 44701T), isolated from a smear-ripened cheese.</title>
        <authorList>
            <consortium name="US DOE Joint Genome Institute (JGI-PGF)"/>
            <person name="Walter F."/>
            <person name="Albersmeier A."/>
            <person name="Kalinowski J."/>
            <person name="Ruckert C."/>
        </authorList>
    </citation>
    <scope>NUCLEOTIDE SEQUENCE</scope>
    <source>
        <strain evidence="3">CGMCC 1.15533</strain>
    </source>
</reference>
<evidence type="ECO:0000313" key="3">
    <source>
        <dbReference type="EMBL" id="GGE28415.1"/>
    </source>
</evidence>
<reference evidence="3" key="2">
    <citation type="submission" date="2020-09" db="EMBL/GenBank/DDBJ databases">
        <authorList>
            <person name="Sun Q."/>
            <person name="Zhou Y."/>
        </authorList>
    </citation>
    <scope>NUCLEOTIDE SEQUENCE</scope>
    <source>
        <strain evidence="3">CGMCC 1.15533</strain>
    </source>
</reference>
<dbReference type="RefSeq" id="WP_068992525.1">
    <property type="nucleotide sequence ID" value="NZ_BMJN01000008.1"/>
</dbReference>
<dbReference type="GO" id="GO:0006355">
    <property type="term" value="P:regulation of DNA-templated transcription"/>
    <property type="evidence" value="ECO:0007669"/>
    <property type="project" value="InterPro"/>
</dbReference>
<dbReference type="InterPro" id="IPR050661">
    <property type="entry name" value="BglG_antiterminators"/>
</dbReference>
<proteinExistence type="predicted"/>
<name>A0A917EEE6_9STRE</name>
<dbReference type="InterPro" id="IPR011608">
    <property type="entry name" value="PRD"/>
</dbReference>
<organism evidence="3 4">
    <name type="scientific">Streptococcus himalayensis</name>
    <dbReference type="NCBI Taxonomy" id="1888195"/>
    <lineage>
        <taxon>Bacteria</taxon>
        <taxon>Bacillati</taxon>
        <taxon>Bacillota</taxon>
        <taxon>Bacilli</taxon>
        <taxon>Lactobacillales</taxon>
        <taxon>Streptococcaceae</taxon>
        <taxon>Streptococcus</taxon>
    </lineage>
</organism>
<dbReference type="Pfam" id="PF03123">
    <property type="entry name" value="CAT_RBD"/>
    <property type="match status" value="1"/>
</dbReference>
<dbReference type="PROSITE" id="PS51372">
    <property type="entry name" value="PRD_2"/>
    <property type="match status" value="2"/>
</dbReference>
<comment type="caution">
    <text evidence="3">The sequence shown here is derived from an EMBL/GenBank/DDBJ whole genome shotgun (WGS) entry which is preliminary data.</text>
</comment>
<keyword evidence="1" id="KW-0677">Repeat</keyword>
<dbReference type="InterPro" id="IPR036650">
    <property type="entry name" value="CAT_RNA-bd_dom_sf"/>
</dbReference>
<dbReference type="PANTHER" id="PTHR30185:SF15">
    <property type="entry name" value="CRYPTIC BETA-GLUCOSIDE BGL OPERON ANTITERMINATOR"/>
    <property type="match status" value="1"/>
</dbReference>
<evidence type="ECO:0000259" key="2">
    <source>
        <dbReference type="PROSITE" id="PS51372"/>
    </source>
</evidence>
<dbReference type="OrthoDB" id="9813552at2"/>
<keyword evidence="4" id="KW-1185">Reference proteome</keyword>
<sequence length="276" mass="31951">MLIDKVLNNNVVISQENGKEFILMGRGLAFGKKAADEIDERLIEKRYVLSHSDQVSLLAEIPVELLEVADKVISYARATMTKPLADHAFLAMADHMQGVALRVKDEIYLKNFLMWDIKRFFAEEFKVGSFANELLSRYLGKDLPMDEAGFMALTLVNAELDQGASAARDLTMLMEEILTIVKYSLEIPLDENDIYVARFMTHLKFFCERILTHHEVRSLGDGQMFEMMKESYPQAYQTTQKIVTYLEQRRNYQTSEDEQLYLTIHLSRIRRKDDET</sequence>
<dbReference type="SUPFAM" id="SSF50151">
    <property type="entry name" value="SacY-like RNA-binding domain"/>
    <property type="match status" value="1"/>
</dbReference>
<protein>
    <submittedName>
        <fullName evidence="3">Transcription antiterminator BglG</fullName>
    </submittedName>
</protein>
<dbReference type="InterPro" id="IPR004341">
    <property type="entry name" value="CAT_RNA-bd_dom"/>
</dbReference>
<dbReference type="AlphaFoldDB" id="A0A917EEE6"/>
<dbReference type="Gene3D" id="2.30.24.10">
    <property type="entry name" value="CAT RNA-binding domain"/>
    <property type="match status" value="1"/>
</dbReference>
<dbReference type="SMART" id="SM01061">
    <property type="entry name" value="CAT_RBD"/>
    <property type="match status" value="1"/>
</dbReference>
<feature type="domain" description="PRD" evidence="2">
    <location>
        <begin position="60"/>
        <end position="164"/>
    </location>
</feature>
<dbReference type="PANTHER" id="PTHR30185">
    <property type="entry name" value="CRYPTIC BETA-GLUCOSIDE BGL OPERON ANTITERMINATOR"/>
    <property type="match status" value="1"/>
</dbReference>